<feature type="region of interest" description="Disordered" evidence="1">
    <location>
        <begin position="1"/>
        <end position="21"/>
    </location>
</feature>
<keyword evidence="2" id="KW-0812">Transmembrane</keyword>
<dbReference type="Proteomes" id="UP001321473">
    <property type="component" value="Unassembled WGS sequence"/>
</dbReference>
<feature type="compositionally biased region" description="Low complexity" evidence="1">
    <location>
        <begin position="1"/>
        <end position="19"/>
    </location>
</feature>
<dbReference type="EMBL" id="JARKHS020011974">
    <property type="protein sequence ID" value="KAK8777323.1"/>
    <property type="molecule type" value="Genomic_DNA"/>
</dbReference>
<gene>
    <name evidence="3" type="ORF">V5799_029332</name>
</gene>
<keyword evidence="4" id="KW-1185">Reference proteome</keyword>
<reference evidence="3 4" key="1">
    <citation type="journal article" date="2023" name="Arcadia Sci">
        <title>De novo assembly of a long-read Amblyomma americanum tick genome.</title>
        <authorList>
            <person name="Chou S."/>
            <person name="Poskanzer K.E."/>
            <person name="Rollins M."/>
            <person name="Thuy-Boun P.S."/>
        </authorList>
    </citation>
    <scope>NUCLEOTIDE SEQUENCE [LARGE SCALE GENOMIC DNA]</scope>
    <source>
        <strain evidence="3">F_SG_1</strain>
        <tissue evidence="3">Salivary glands</tissue>
    </source>
</reference>
<accession>A0AAQ4ES39</accession>
<protein>
    <submittedName>
        <fullName evidence="3">Uncharacterized protein</fullName>
    </submittedName>
</protein>
<feature type="region of interest" description="Disordered" evidence="1">
    <location>
        <begin position="64"/>
        <end position="138"/>
    </location>
</feature>
<sequence length="372" mass="39162">MFTTTASTTQTDSSSKTPTKGVLSTIRKAKGLPALAFFCALIVICAVLVVGLLLYVLFGTDEPAPAVSTPPSVTPDEEDNTTTTTHNGNGSLRTTSLSNTTADGAASTAGKKKTGPVAASKSRTIRSVSARHRQHQDSSRRIYIPILPDHSEETGVSPSDSNSTTLLNEYSLRPEMITSNNATGFISQQNLGPLNTTQTYLEQKIAALGALLGLEESSNCCLPSASTSIDDVTNASSSNSSSKIITTAGVTNNRSGNLGTSPPVRVSHSAYPIFHANGTESHTRAQTTETTTEKNTLFNYTAPTGVSASYIEGTGTVANTSERQPVAGFLAKGGREEASSESFVPDRKNAIDFYDIDLDDNVQDVAIVLTEK</sequence>
<feature type="compositionally biased region" description="Polar residues" evidence="1">
    <location>
        <begin position="86"/>
        <end position="102"/>
    </location>
</feature>
<feature type="transmembrane region" description="Helical" evidence="2">
    <location>
        <begin position="34"/>
        <end position="58"/>
    </location>
</feature>
<dbReference type="AlphaFoldDB" id="A0AAQ4ES39"/>
<keyword evidence="2" id="KW-0472">Membrane</keyword>
<proteinExistence type="predicted"/>
<name>A0AAQ4ES39_AMBAM</name>
<evidence type="ECO:0000313" key="4">
    <source>
        <dbReference type="Proteomes" id="UP001321473"/>
    </source>
</evidence>
<evidence type="ECO:0000313" key="3">
    <source>
        <dbReference type="EMBL" id="KAK8777323.1"/>
    </source>
</evidence>
<evidence type="ECO:0000256" key="1">
    <source>
        <dbReference type="SAM" id="MobiDB-lite"/>
    </source>
</evidence>
<evidence type="ECO:0000256" key="2">
    <source>
        <dbReference type="SAM" id="Phobius"/>
    </source>
</evidence>
<keyword evidence="2" id="KW-1133">Transmembrane helix</keyword>
<comment type="caution">
    <text evidence="3">The sequence shown here is derived from an EMBL/GenBank/DDBJ whole genome shotgun (WGS) entry which is preliminary data.</text>
</comment>
<organism evidence="3 4">
    <name type="scientific">Amblyomma americanum</name>
    <name type="common">Lone star tick</name>
    <dbReference type="NCBI Taxonomy" id="6943"/>
    <lineage>
        <taxon>Eukaryota</taxon>
        <taxon>Metazoa</taxon>
        <taxon>Ecdysozoa</taxon>
        <taxon>Arthropoda</taxon>
        <taxon>Chelicerata</taxon>
        <taxon>Arachnida</taxon>
        <taxon>Acari</taxon>
        <taxon>Parasitiformes</taxon>
        <taxon>Ixodida</taxon>
        <taxon>Ixodoidea</taxon>
        <taxon>Ixodidae</taxon>
        <taxon>Amblyomminae</taxon>
        <taxon>Amblyomma</taxon>
    </lineage>
</organism>